<dbReference type="NCBIfam" id="TIGR04398">
    <property type="entry name" value="SLAP_DUP"/>
    <property type="match status" value="2"/>
</dbReference>
<evidence type="ECO:0000256" key="1">
    <source>
        <dbReference type="SAM" id="MobiDB-lite"/>
    </source>
</evidence>
<dbReference type="OrthoDB" id="1907642at2"/>
<reference evidence="2" key="1">
    <citation type="submission" date="2015-02" db="EMBL/GenBank/DDBJ databases">
        <title>Genome Assembly of Bacillaceae bacterium MTCC 8252.</title>
        <authorList>
            <person name="Verma A."/>
            <person name="Khatri I."/>
            <person name="Mual P."/>
            <person name="Subramanian S."/>
            <person name="Krishnamurthi S."/>
        </authorList>
    </citation>
    <scope>NUCLEOTIDE SEQUENCE [LARGE SCALE GENOMIC DNA]</scope>
    <source>
        <strain evidence="2">MTCC 8252</strain>
    </source>
</reference>
<sequence>MFPFFRKKQTELDQLKNEGRESAVQSSEITGTDAGESSREVETELSLHPAFQISKEQMYVLRFLNNELPPLKANQLALAGIEWEQHPQGLAVSAFVRNSVSKEVKIGKVSLLVINEKDQMKARHNFDLSELGELPAKSSRPWTFVFPFSSIEKHVELSKENWTIAFDLTTREHRLDLADSWQEALPEREKEKLEQVVKQLGSPGKDELNFTGLQAQISENGSLHVTLLIRNGYNRNINIEKLPLQVLDNKKEVVAEGQFNVGSLEVKANASKPWSFIFQKELLRKPAPDFSTWSVRVKRD</sequence>
<organism evidence="2 3">
    <name type="scientific">Bacillus thermotolerans</name>
    <name type="common">Quasibacillus thermotolerans</name>
    <dbReference type="NCBI Taxonomy" id="1221996"/>
    <lineage>
        <taxon>Bacteria</taxon>
        <taxon>Bacillati</taxon>
        <taxon>Bacillota</taxon>
        <taxon>Bacilli</taxon>
        <taxon>Bacillales</taxon>
        <taxon>Bacillaceae</taxon>
        <taxon>Bacillus</taxon>
    </lineage>
</organism>
<dbReference type="InterPro" id="IPR030910">
    <property type="entry name" value="SLAP_dom"/>
</dbReference>
<dbReference type="AlphaFoldDB" id="A0A0F5I6W1"/>
<dbReference type="Proteomes" id="UP000031563">
    <property type="component" value="Unassembled WGS sequence"/>
</dbReference>
<dbReference type="STRING" id="1221996.QY95_00885"/>
<accession>A0A0F5I6W1</accession>
<proteinExistence type="predicted"/>
<dbReference type="RefSeq" id="WP_040047536.1">
    <property type="nucleotide sequence ID" value="NZ_JWIR02000024.1"/>
</dbReference>
<protein>
    <submittedName>
        <fullName evidence="2">Glutamate synthase [NADPH] large chain</fullName>
    </submittedName>
</protein>
<keyword evidence="3" id="KW-1185">Reference proteome</keyword>
<name>A0A0F5I6W1_BACTR</name>
<feature type="region of interest" description="Disordered" evidence="1">
    <location>
        <begin position="14"/>
        <end position="41"/>
    </location>
</feature>
<evidence type="ECO:0000313" key="3">
    <source>
        <dbReference type="Proteomes" id="UP000031563"/>
    </source>
</evidence>
<gene>
    <name evidence="2" type="ORF">QY95_00885</name>
</gene>
<evidence type="ECO:0000313" key="2">
    <source>
        <dbReference type="EMBL" id="KKB41178.1"/>
    </source>
</evidence>
<dbReference type="NCBIfam" id="TIGR04399">
    <property type="entry name" value="acc_Sec_SLAP"/>
    <property type="match status" value="1"/>
</dbReference>
<comment type="caution">
    <text evidence="2">The sequence shown here is derived from an EMBL/GenBank/DDBJ whole genome shotgun (WGS) entry which is preliminary data.</text>
</comment>
<dbReference type="InterPro" id="IPR030911">
    <property type="entry name" value="Sec_acc_SLAP"/>
</dbReference>
<dbReference type="EMBL" id="JWIR02000024">
    <property type="protein sequence ID" value="KKB41178.1"/>
    <property type="molecule type" value="Genomic_DNA"/>
</dbReference>